<dbReference type="Proteomes" id="UP000289166">
    <property type="component" value="Unassembled WGS sequence"/>
</dbReference>
<feature type="signal peptide" evidence="1">
    <location>
        <begin position="1"/>
        <end position="19"/>
    </location>
</feature>
<dbReference type="RefSeq" id="WP_069194246.1">
    <property type="nucleotide sequence ID" value="NZ_RLII01000029.1"/>
</dbReference>
<name>A0A4Q0I112_9FIRM</name>
<evidence type="ECO:0008006" key="4">
    <source>
        <dbReference type="Google" id="ProtNLM"/>
    </source>
</evidence>
<dbReference type="Pfam" id="PF19453">
    <property type="entry name" value="DUF5991"/>
    <property type="match status" value="1"/>
</dbReference>
<dbReference type="OrthoDB" id="2088315at2"/>
<keyword evidence="3" id="KW-1185">Reference proteome</keyword>
<evidence type="ECO:0000256" key="1">
    <source>
        <dbReference type="SAM" id="SignalP"/>
    </source>
</evidence>
<proteinExistence type="predicted"/>
<organism evidence="2 3">
    <name type="scientific">Acetivibrio mesophilus</name>
    <dbReference type="NCBI Taxonomy" id="2487273"/>
    <lineage>
        <taxon>Bacteria</taxon>
        <taxon>Bacillati</taxon>
        <taxon>Bacillota</taxon>
        <taxon>Clostridia</taxon>
        <taxon>Eubacteriales</taxon>
        <taxon>Oscillospiraceae</taxon>
        <taxon>Acetivibrio</taxon>
    </lineage>
</organism>
<keyword evidence="1" id="KW-0732">Signal</keyword>
<accession>A0A4Q0I112</accession>
<dbReference type="AlphaFoldDB" id="A0A4Q0I112"/>
<dbReference type="PROSITE" id="PS51257">
    <property type="entry name" value="PROKAR_LIPOPROTEIN"/>
    <property type="match status" value="1"/>
</dbReference>
<feature type="chain" id="PRO_5039145011" description="Lipoprotein" evidence="1">
    <location>
        <begin position="20"/>
        <end position="442"/>
    </location>
</feature>
<reference evidence="3" key="1">
    <citation type="submission" date="2018-11" db="EMBL/GenBank/DDBJ databases">
        <title>Genome sequencing of a novel mesophilic and cellulolytic organism within the genus Hungateiclostridium.</title>
        <authorList>
            <person name="Rettenmaier R."/>
            <person name="Liebl W."/>
            <person name="Zverlov V."/>
        </authorList>
    </citation>
    <scope>NUCLEOTIDE SEQUENCE [LARGE SCALE GENOMIC DNA]</scope>
    <source>
        <strain evidence="3">N2K1</strain>
    </source>
</reference>
<comment type="caution">
    <text evidence="2">The sequence shown here is derived from an EMBL/GenBank/DDBJ whole genome shotgun (WGS) entry which is preliminary data.</text>
</comment>
<sequence length="442" mass="50131">MKKIITLLLLIAFITSCSMNDSDQMNVSDKSDITTVGDITEDNQKEETEAKDINNSMQTPIQKYSIDDVKRAFEGLNNGFIYYFSDFNNDTQRYMVSTDATGHATAYHYEVDLATGDIYNENNEVINSLNDMLKSIATSQSLDSWIGDYSFSEFVPPDQNMFYSISIFKENDRYFAEINIDGFQTMERLKAEVEGGENSVKFIFSEYLPDNMLEPYKVGDILLRFERENLGINTFWGKISPIDEKNSQSGKVYFKTLNSLIPKGWHLVEAYGESKIEGDLNADGIADLALVIEENNTDESAPQRLLLIAIGKEDNSYSLAVTADKAILRADEGGIMGDPFVGLSIDRGSLLISHQGGSAWRWSNTYRFRYQNDGWYLIGATEDWFHTQSSAGREYEDINLITGDYIKIETDENGKEIKTQGNREKKELVNLLDFNISGQRQF</sequence>
<dbReference type="EMBL" id="RLII01000029">
    <property type="protein sequence ID" value="RXE57924.1"/>
    <property type="molecule type" value="Genomic_DNA"/>
</dbReference>
<evidence type="ECO:0000313" key="2">
    <source>
        <dbReference type="EMBL" id="RXE57924.1"/>
    </source>
</evidence>
<dbReference type="InterPro" id="IPR046033">
    <property type="entry name" value="DUF5991"/>
</dbReference>
<gene>
    <name evidence="2" type="ORF">EFD62_14950</name>
</gene>
<protein>
    <recommendedName>
        <fullName evidence="4">Lipoprotein</fullName>
    </recommendedName>
</protein>
<evidence type="ECO:0000313" key="3">
    <source>
        <dbReference type="Proteomes" id="UP000289166"/>
    </source>
</evidence>